<comment type="caution">
    <text evidence="1">The sequence shown here is derived from an EMBL/GenBank/DDBJ whole genome shotgun (WGS) entry which is preliminary data.</text>
</comment>
<sequence length="81" mass="8726">MPIRVTSSENAQLTTLRTGEAMGFLQGVFESVRAGVRPLNYGASDWWGGCRPVHEVEFAKFEGWSSAPGVLSVVNAVARSV</sequence>
<dbReference type="PATRIC" id="fig|888050.3.peg.712"/>
<gene>
    <name evidence="1" type="primary">thiO</name>
    <name evidence="1" type="ORF">HMPREF9004_0747</name>
</gene>
<dbReference type="EC" id="1.4.3.19" evidence="1"/>
<dbReference type="EMBL" id="AQHZ01000013">
    <property type="protein sequence ID" value="ENO18490.1"/>
    <property type="molecule type" value="Genomic_DNA"/>
</dbReference>
<dbReference type="AlphaFoldDB" id="N6W7G6"/>
<protein>
    <submittedName>
        <fullName evidence="1">Glycine oxidase ThiO</fullName>
        <ecNumber evidence="1">1.4.3.19</ecNumber>
    </submittedName>
</protein>
<keyword evidence="2" id="KW-1185">Reference proteome</keyword>
<proteinExistence type="predicted"/>
<organism evidence="1 2">
    <name type="scientific">Schaalia cardiffensis F0333</name>
    <dbReference type="NCBI Taxonomy" id="888050"/>
    <lineage>
        <taxon>Bacteria</taxon>
        <taxon>Bacillati</taxon>
        <taxon>Actinomycetota</taxon>
        <taxon>Actinomycetes</taxon>
        <taxon>Actinomycetales</taxon>
        <taxon>Actinomycetaceae</taxon>
        <taxon>Schaalia</taxon>
    </lineage>
</organism>
<accession>N6W7G6</accession>
<dbReference type="Proteomes" id="UP000013015">
    <property type="component" value="Unassembled WGS sequence"/>
</dbReference>
<evidence type="ECO:0000313" key="2">
    <source>
        <dbReference type="Proteomes" id="UP000013015"/>
    </source>
</evidence>
<keyword evidence="1" id="KW-0560">Oxidoreductase</keyword>
<dbReference type="GO" id="GO:0043799">
    <property type="term" value="F:glycine oxidase activity"/>
    <property type="evidence" value="ECO:0007669"/>
    <property type="project" value="UniProtKB-EC"/>
</dbReference>
<reference evidence="1 2" key="1">
    <citation type="submission" date="2013-03" db="EMBL/GenBank/DDBJ databases">
        <title>Reference genome for the Human Microbiome Project.</title>
        <authorList>
            <person name="Aqrawi P."/>
            <person name="Ayvaz T."/>
            <person name="Bess C."/>
            <person name="Blankenburg K."/>
            <person name="Coyle M."/>
            <person name="Deng J."/>
            <person name="Forbes L."/>
            <person name="Fowler G."/>
            <person name="Francisco L."/>
            <person name="Fu Q."/>
            <person name="Gibbs R."/>
            <person name="Gross S."/>
            <person name="Gubbala S."/>
            <person name="Hale W."/>
            <person name="Hemphill L."/>
            <person name="Highlander S."/>
            <person name="Hirani K."/>
            <person name="Jackson L."/>
            <person name="Jakkamsetti A."/>
            <person name="Javaid M."/>
            <person name="Jayaseelan J.C."/>
            <person name="Jiang H."/>
            <person name="Joshi V."/>
            <person name="Korchina V."/>
            <person name="Kovar C."/>
            <person name="Lara F."/>
            <person name="Lee S."/>
            <person name="Liu Y."/>
            <person name="Mata R."/>
            <person name="Mathew T."/>
            <person name="Munidasa M."/>
            <person name="Muzny D."/>
            <person name="Nazareth L."/>
            <person name="Ngo R."/>
            <person name="Nguyen L."/>
            <person name="Nguyen N."/>
            <person name="Okwuonu G."/>
            <person name="Ongeri F."/>
            <person name="Palculict T."/>
            <person name="Patil S."/>
            <person name="Petrosino J."/>
            <person name="Pham C."/>
            <person name="Pham P."/>
            <person name="Pu L.-L."/>
            <person name="Qin X."/>
            <person name="Qu J."/>
            <person name="Reid J."/>
            <person name="Ross M."/>
            <person name="Ruth R."/>
            <person name="Saada N."/>
            <person name="San Lucas F."/>
            <person name="Santibanez J."/>
            <person name="Shang Y."/>
            <person name="Simmons D."/>
            <person name="Song X.-Z."/>
            <person name="Tang L.-Y."/>
            <person name="Thornton R."/>
            <person name="Warren J."/>
            <person name="Weissenberger G."/>
            <person name="Wilczek-Boney K."/>
            <person name="Worley K."/>
            <person name="Youmans B."/>
            <person name="Zhang J."/>
            <person name="Zhang L."/>
            <person name="Zhao Z."/>
            <person name="Zhou C."/>
            <person name="Zhu D."/>
            <person name="Zhu Y."/>
        </authorList>
    </citation>
    <scope>NUCLEOTIDE SEQUENCE [LARGE SCALE GENOMIC DNA]</scope>
    <source>
        <strain evidence="1 2">F0333</strain>
    </source>
</reference>
<dbReference type="HOGENOM" id="CLU_2566137_0_0_11"/>
<evidence type="ECO:0000313" key="1">
    <source>
        <dbReference type="EMBL" id="ENO18490.1"/>
    </source>
</evidence>
<dbReference type="STRING" id="888050.HMPREF9004_0747"/>
<name>N6W7G6_9ACTO</name>